<dbReference type="Proteomes" id="UP001204015">
    <property type="component" value="Unassembled WGS sequence"/>
</dbReference>
<proteinExistence type="inferred from homology"/>
<keyword evidence="4" id="KW-1185">Reference proteome</keyword>
<evidence type="ECO:0000256" key="1">
    <source>
        <dbReference type="ARBA" id="ARBA00008007"/>
    </source>
</evidence>
<dbReference type="InterPro" id="IPR029057">
    <property type="entry name" value="PRTase-like"/>
</dbReference>
<feature type="domain" description="Phosphoribosyltransferase" evidence="2">
    <location>
        <begin position="169"/>
        <end position="218"/>
    </location>
</feature>
<dbReference type="Pfam" id="PF00156">
    <property type="entry name" value="Pribosyltran"/>
    <property type="match status" value="1"/>
</dbReference>
<dbReference type="PANTHER" id="PTHR47505">
    <property type="entry name" value="DNA UTILIZATION PROTEIN YHGH"/>
    <property type="match status" value="1"/>
</dbReference>
<dbReference type="RefSeq" id="WP_252760855.1">
    <property type="nucleotide sequence ID" value="NZ_JAMXLY010000019.1"/>
</dbReference>
<dbReference type="SUPFAM" id="SSF53271">
    <property type="entry name" value="PRTase-like"/>
    <property type="match status" value="1"/>
</dbReference>
<dbReference type="Gene3D" id="3.40.50.2020">
    <property type="match status" value="1"/>
</dbReference>
<comment type="similarity">
    <text evidence="1">Belongs to the ComF/GntX family.</text>
</comment>
<sequence length="232" mass="26312">MTTSLLERILNLIAPRACAICGKRLAPREEMICSTCNLDLPRTYQWQHPLDNEMAKAFWGRIPVERAAAWLYHHGGSQEARIIYDLKYKGHREYGELMGKMLAKEIISSHFFEGIDAIVPVPLAKKRLRQRGYNQSDEIAEGIHQVTGIPVWDNIVTRSSFSSSQTNKDRWERAENVEGLFQIRNSEQVKNHHLLLVDDICTTGATLTACAQALMKAGEVRFSILTIGYAKN</sequence>
<dbReference type="InterPro" id="IPR000836">
    <property type="entry name" value="PRTase_dom"/>
</dbReference>
<dbReference type="InterPro" id="IPR051910">
    <property type="entry name" value="ComF/GntX_DNA_util-trans"/>
</dbReference>
<name>A0ABT1BWR9_9BACT</name>
<organism evidence="3 4">
    <name type="scientific">Segatella cerevisiae</name>
    <dbReference type="NCBI Taxonomy" id="2053716"/>
    <lineage>
        <taxon>Bacteria</taxon>
        <taxon>Pseudomonadati</taxon>
        <taxon>Bacteroidota</taxon>
        <taxon>Bacteroidia</taxon>
        <taxon>Bacteroidales</taxon>
        <taxon>Prevotellaceae</taxon>
        <taxon>Segatella</taxon>
    </lineage>
</organism>
<evidence type="ECO:0000313" key="4">
    <source>
        <dbReference type="Proteomes" id="UP001204015"/>
    </source>
</evidence>
<gene>
    <name evidence="3" type="ORF">NG821_06510</name>
</gene>
<evidence type="ECO:0000259" key="2">
    <source>
        <dbReference type="Pfam" id="PF00156"/>
    </source>
</evidence>
<evidence type="ECO:0000313" key="3">
    <source>
        <dbReference type="EMBL" id="MCO6025496.1"/>
    </source>
</evidence>
<dbReference type="EMBL" id="JAMXLY010000019">
    <property type="protein sequence ID" value="MCO6025496.1"/>
    <property type="molecule type" value="Genomic_DNA"/>
</dbReference>
<accession>A0ABT1BWR9</accession>
<protein>
    <submittedName>
        <fullName evidence="3">ComF family protein</fullName>
    </submittedName>
</protein>
<dbReference type="CDD" id="cd06223">
    <property type="entry name" value="PRTases_typeI"/>
    <property type="match status" value="1"/>
</dbReference>
<reference evidence="3 4" key="1">
    <citation type="submission" date="2022-06" db="EMBL/GenBank/DDBJ databases">
        <title>A taxonomic note on the genus Prevotella: Description of four novel genera and emended description of the genera Hallella and Xylanibacter.</title>
        <authorList>
            <person name="Hitch T.C.A."/>
        </authorList>
    </citation>
    <scope>NUCLEOTIDE SEQUENCE [LARGE SCALE GENOMIC DNA]</scope>
    <source>
        <strain evidence="3 4">DSM 100619</strain>
    </source>
</reference>
<comment type="caution">
    <text evidence="3">The sequence shown here is derived from an EMBL/GenBank/DDBJ whole genome shotgun (WGS) entry which is preliminary data.</text>
</comment>
<dbReference type="PANTHER" id="PTHR47505:SF1">
    <property type="entry name" value="DNA UTILIZATION PROTEIN YHGH"/>
    <property type="match status" value="1"/>
</dbReference>